<dbReference type="Proteomes" id="UP000827872">
    <property type="component" value="Linkage Group LG14"/>
</dbReference>
<comment type="caution">
    <text evidence="1">The sequence shown here is derived from an EMBL/GenBank/DDBJ whole genome shotgun (WGS) entry which is preliminary data.</text>
</comment>
<organism evidence="1 2">
    <name type="scientific">Sphaerodactylus townsendi</name>
    <dbReference type="NCBI Taxonomy" id="933632"/>
    <lineage>
        <taxon>Eukaryota</taxon>
        <taxon>Metazoa</taxon>
        <taxon>Chordata</taxon>
        <taxon>Craniata</taxon>
        <taxon>Vertebrata</taxon>
        <taxon>Euteleostomi</taxon>
        <taxon>Lepidosauria</taxon>
        <taxon>Squamata</taxon>
        <taxon>Bifurcata</taxon>
        <taxon>Gekkota</taxon>
        <taxon>Sphaerodactylidae</taxon>
        <taxon>Sphaerodactylus</taxon>
    </lineage>
</organism>
<proteinExistence type="predicted"/>
<evidence type="ECO:0000313" key="2">
    <source>
        <dbReference type="Proteomes" id="UP000827872"/>
    </source>
</evidence>
<accession>A0ACB8EB41</accession>
<dbReference type="EMBL" id="CM037627">
    <property type="protein sequence ID" value="KAH7989695.1"/>
    <property type="molecule type" value="Genomic_DNA"/>
</dbReference>
<sequence length="180" mass="19186">MEAAVPKKEPQKTPNCWTRELRQASLRGPDKTIPSGSIPLKDSLKQPAPSQRRSKGELRPGRARAPCTPAAALSAPQCPLHNPATSPLLVRQGLMPYPAPLALCHCILLKLTAGLANCPLLMGTPFKSRTAERRGTVLGGMRLGRMLLGHAQCLPCDRKACDSGHACPHVSGTVHPGWGT</sequence>
<gene>
    <name evidence="1" type="ORF">K3G42_013088</name>
</gene>
<keyword evidence="2" id="KW-1185">Reference proteome</keyword>
<evidence type="ECO:0000313" key="1">
    <source>
        <dbReference type="EMBL" id="KAH7989695.1"/>
    </source>
</evidence>
<name>A0ACB8EB41_9SAUR</name>
<reference evidence="1" key="1">
    <citation type="submission" date="2021-08" db="EMBL/GenBank/DDBJ databases">
        <title>The first chromosome-level gecko genome reveals the dynamic sex chromosomes of Neotropical dwarf geckos (Sphaerodactylidae: Sphaerodactylus).</title>
        <authorList>
            <person name="Pinto B.J."/>
            <person name="Keating S.E."/>
            <person name="Gamble T."/>
        </authorList>
    </citation>
    <scope>NUCLEOTIDE SEQUENCE</scope>
    <source>
        <strain evidence="1">TG3544</strain>
    </source>
</reference>
<protein>
    <submittedName>
        <fullName evidence="1">Uncharacterized protein</fullName>
    </submittedName>
</protein>